<evidence type="ECO:0000256" key="1">
    <source>
        <dbReference type="SAM" id="MobiDB-lite"/>
    </source>
</evidence>
<name>A0A8S5LTR6_9CAUD</name>
<proteinExistence type="predicted"/>
<feature type="region of interest" description="Disordered" evidence="1">
    <location>
        <begin position="18"/>
        <end position="61"/>
    </location>
</feature>
<dbReference type="EMBL" id="BK014735">
    <property type="protein sequence ID" value="DAD73421.1"/>
    <property type="molecule type" value="Genomic_DNA"/>
</dbReference>
<accession>A0A8S5LTR6</accession>
<protein>
    <submittedName>
        <fullName evidence="2">Uncharacterized protein</fullName>
    </submittedName>
</protein>
<sequence length="126" mass="14851">MEYIAIQSSQDVIEHFGKKGMKSGRRIGNNKKRVRRPRLNPTLTFDAKTGKPIKGPPRYNDAQKFYNKSVQEKQRKDKIGMSPENAKKYDSLSEKLWTADKHNNAKEFDRIWEEREKFVKKNKPII</sequence>
<feature type="compositionally biased region" description="Basic residues" evidence="1">
    <location>
        <begin position="18"/>
        <end position="38"/>
    </location>
</feature>
<evidence type="ECO:0000313" key="2">
    <source>
        <dbReference type="EMBL" id="DAD73421.1"/>
    </source>
</evidence>
<reference evidence="2" key="1">
    <citation type="journal article" date="2021" name="Proc. Natl. Acad. Sci. U.S.A.">
        <title>A Catalog of Tens of Thousands of Viruses from Human Metagenomes Reveals Hidden Associations with Chronic Diseases.</title>
        <authorList>
            <person name="Tisza M.J."/>
            <person name="Buck C.B."/>
        </authorList>
    </citation>
    <scope>NUCLEOTIDE SEQUENCE</scope>
    <source>
        <strain evidence="2">CtKm44</strain>
    </source>
</reference>
<organism evidence="2">
    <name type="scientific">Siphoviridae sp. ctKm44</name>
    <dbReference type="NCBI Taxonomy" id="2826245"/>
    <lineage>
        <taxon>Viruses</taxon>
        <taxon>Duplodnaviria</taxon>
        <taxon>Heunggongvirae</taxon>
        <taxon>Uroviricota</taxon>
        <taxon>Caudoviricetes</taxon>
    </lineage>
</organism>